<dbReference type="InterPro" id="IPR050129">
    <property type="entry name" value="Zn_alcohol_dh"/>
</dbReference>
<feature type="domain" description="Enoyl reductase (ER)" evidence="5">
    <location>
        <begin position="8"/>
        <end position="344"/>
    </location>
</feature>
<dbReference type="GO" id="GO:0016491">
    <property type="term" value="F:oxidoreductase activity"/>
    <property type="evidence" value="ECO:0007669"/>
    <property type="project" value="UniProtKB-KW"/>
</dbReference>
<dbReference type="SUPFAM" id="SSF51735">
    <property type="entry name" value="NAD(P)-binding Rossmann-fold domains"/>
    <property type="match status" value="1"/>
</dbReference>
<evidence type="ECO:0000256" key="4">
    <source>
        <dbReference type="RuleBase" id="RU361277"/>
    </source>
</evidence>
<keyword evidence="3" id="KW-0560">Oxidoreductase</keyword>
<accession>A0A0F4LX78</accession>
<dbReference type="PANTHER" id="PTHR43401">
    <property type="entry name" value="L-THREONINE 3-DEHYDROGENASE"/>
    <property type="match status" value="1"/>
</dbReference>
<dbReference type="SUPFAM" id="SSF50129">
    <property type="entry name" value="GroES-like"/>
    <property type="match status" value="1"/>
</dbReference>
<keyword evidence="1 4" id="KW-0479">Metal-binding</keyword>
<dbReference type="InterPro" id="IPR002328">
    <property type="entry name" value="ADH_Zn_CS"/>
</dbReference>
<dbReference type="STRING" id="1218492.JG30_01180"/>
<name>A0A0F4LX78_9LACO</name>
<sequence>MKVIMELGPKKISLQEQPQPPIQADEILMKVKINGLCQNDVRDYTGDTQWTYPRIGGHEFSGEIAQIGAAVDPEQFHVGDHIVKYILPNCGNCYYCKTHRENLCTQIYSSPTFHNDTGISGFLGMSQYIAVKATDVFTYPQTTSFIDMAFTEPLGCVINSVERADLHLGQDVLIIGGGVMGLLHVLVAKLQGVRILVSEPAAARRQLAQQLGADLVVDPTTRDAAAWVHEQTQGRGADVVFNTTANPQIAQQALACTAFGGQTFMFSSLHPNDPVAVDLGAVHSHEKFIKGTVSPTRSSYYQATQLIAKKIVNPRPLLDRIFPYQEAVAAFEYALRPETLKTMISLD</sequence>
<dbReference type="EMBL" id="JXJQ01000002">
    <property type="protein sequence ID" value="KJY63210.1"/>
    <property type="molecule type" value="Genomic_DNA"/>
</dbReference>
<evidence type="ECO:0000259" key="5">
    <source>
        <dbReference type="SMART" id="SM00829"/>
    </source>
</evidence>
<dbReference type="InterPro" id="IPR011032">
    <property type="entry name" value="GroES-like_sf"/>
</dbReference>
<dbReference type="AlphaFoldDB" id="A0A0F4LX78"/>
<dbReference type="PROSITE" id="PS00059">
    <property type="entry name" value="ADH_ZINC"/>
    <property type="match status" value="1"/>
</dbReference>
<dbReference type="PANTHER" id="PTHR43401:SF2">
    <property type="entry name" value="L-THREONINE 3-DEHYDROGENASE"/>
    <property type="match status" value="1"/>
</dbReference>
<protein>
    <submittedName>
        <fullName evidence="6">Putative alcohol dehydrogenase</fullName>
    </submittedName>
</protein>
<dbReference type="HOGENOM" id="CLU_026673_11_0_9"/>
<dbReference type="InterPro" id="IPR036291">
    <property type="entry name" value="NAD(P)-bd_dom_sf"/>
</dbReference>
<reference evidence="6 7" key="1">
    <citation type="submission" date="2015-01" db="EMBL/GenBank/DDBJ databases">
        <title>Comparative genomics of the lactic acid bacteria isolated from the honey bee gut.</title>
        <authorList>
            <person name="Ellegaard K.M."/>
            <person name="Tamarit D."/>
            <person name="Javelind E."/>
            <person name="Olofsson T."/>
            <person name="Andersson S.G."/>
            <person name="Vasquez A."/>
        </authorList>
    </citation>
    <scope>NUCLEOTIDE SEQUENCE [LARGE SCALE GENOMIC DNA]</scope>
    <source>
        <strain evidence="6 7">Bin4</strain>
    </source>
</reference>
<dbReference type="Gene3D" id="3.40.50.720">
    <property type="entry name" value="NAD(P)-binding Rossmann-like Domain"/>
    <property type="match status" value="1"/>
</dbReference>
<evidence type="ECO:0000313" key="7">
    <source>
        <dbReference type="Proteomes" id="UP000033558"/>
    </source>
</evidence>
<dbReference type="Pfam" id="PF00107">
    <property type="entry name" value="ADH_zinc_N"/>
    <property type="match status" value="1"/>
</dbReference>
<evidence type="ECO:0000256" key="1">
    <source>
        <dbReference type="ARBA" id="ARBA00022723"/>
    </source>
</evidence>
<dbReference type="GO" id="GO:0008270">
    <property type="term" value="F:zinc ion binding"/>
    <property type="evidence" value="ECO:0007669"/>
    <property type="project" value="InterPro"/>
</dbReference>
<dbReference type="SMART" id="SM00829">
    <property type="entry name" value="PKS_ER"/>
    <property type="match status" value="1"/>
</dbReference>
<dbReference type="RefSeq" id="WP_046315273.1">
    <property type="nucleotide sequence ID" value="NZ_JBHSZT010000003.1"/>
</dbReference>
<gene>
    <name evidence="6" type="ORF">JG30_01180</name>
</gene>
<comment type="cofactor">
    <cofactor evidence="4">
        <name>Zn(2+)</name>
        <dbReference type="ChEBI" id="CHEBI:29105"/>
    </cofactor>
</comment>
<evidence type="ECO:0000313" key="6">
    <source>
        <dbReference type="EMBL" id="KJY63210.1"/>
    </source>
</evidence>
<keyword evidence="2 4" id="KW-0862">Zinc</keyword>
<dbReference type="Pfam" id="PF08240">
    <property type="entry name" value="ADH_N"/>
    <property type="match status" value="1"/>
</dbReference>
<dbReference type="OrthoDB" id="9806940at2"/>
<dbReference type="Proteomes" id="UP000033558">
    <property type="component" value="Unassembled WGS sequence"/>
</dbReference>
<dbReference type="Gene3D" id="3.90.180.10">
    <property type="entry name" value="Medium-chain alcohol dehydrogenases, catalytic domain"/>
    <property type="match status" value="1"/>
</dbReference>
<evidence type="ECO:0000256" key="3">
    <source>
        <dbReference type="ARBA" id="ARBA00023002"/>
    </source>
</evidence>
<dbReference type="InterPro" id="IPR013149">
    <property type="entry name" value="ADH-like_C"/>
</dbReference>
<keyword evidence="7" id="KW-1185">Reference proteome</keyword>
<proteinExistence type="inferred from homology"/>
<comment type="caution">
    <text evidence="6">The sequence shown here is derived from an EMBL/GenBank/DDBJ whole genome shotgun (WGS) entry which is preliminary data.</text>
</comment>
<comment type="similarity">
    <text evidence="4">Belongs to the zinc-containing alcohol dehydrogenase family.</text>
</comment>
<dbReference type="PATRIC" id="fig|1218492.5.peg.231"/>
<dbReference type="InterPro" id="IPR020843">
    <property type="entry name" value="ER"/>
</dbReference>
<organism evidence="6 7">
    <name type="scientific">Bombilactobacillus mellifer</name>
    <dbReference type="NCBI Taxonomy" id="1218492"/>
    <lineage>
        <taxon>Bacteria</taxon>
        <taxon>Bacillati</taxon>
        <taxon>Bacillota</taxon>
        <taxon>Bacilli</taxon>
        <taxon>Lactobacillales</taxon>
        <taxon>Lactobacillaceae</taxon>
        <taxon>Bombilactobacillus</taxon>
    </lineage>
</organism>
<evidence type="ECO:0000256" key="2">
    <source>
        <dbReference type="ARBA" id="ARBA00022833"/>
    </source>
</evidence>
<dbReference type="InterPro" id="IPR013154">
    <property type="entry name" value="ADH-like_N"/>
</dbReference>